<evidence type="ECO:0000256" key="4">
    <source>
        <dbReference type="ARBA" id="ARBA00023139"/>
    </source>
</evidence>
<dbReference type="EMBL" id="JASTZU010000048">
    <property type="protein sequence ID" value="MDL4841828.1"/>
    <property type="molecule type" value="Genomic_DNA"/>
</dbReference>
<comment type="caution">
    <text evidence="9">The sequence shown here is derived from an EMBL/GenBank/DDBJ whole genome shotgun (WGS) entry which is preliminary data.</text>
</comment>
<comment type="subcellular location">
    <subcellularLocation>
        <location evidence="1">Cell envelope</location>
    </subcellularLocation>
</comment>
<reference evidence="9 10" key="1">
    <citation type="submission" date="2023-06" db="EMBL/GenBank/DDBJ databases">
        <title>Aquibacillus rhizosphaerae LR5S19.</title>
        <authorList>
            <person name="Sun J.-Q."/>
        </authorList>
    </citation>
    <scope>NUCLEOTIDE SEQUENCE [LARGE SCALE GENOMIC DNA]</scope>
    <source>
        <strain evidence="9 10">LR5S19</strain>
    </source>
</reference>
<name>A0ABT7L7L6_9BACI</name>
<evidence type="ECO:0000256" key="6">
    <source>
        <dbReference type="RuleBase" id="RU003744"/>
    </source>
</evidence>
<evidence type="ECO:0000256" key="3">
    <source>
        <dbReference type="ARBA" id="ARBA00022729"/>
    </source>
</evidence>
<evidence type="ECO:0000313" key="9">
    <source>
        <dbReference type="EMBL" id="MDL4841828.1"/>
    </source>
</evidence>
<dbReference type="InterPro" id="IPR001638">
    <property type="entry name" value="Solute-binding_3/MltF_N"/>
</dbReference>
<dbReference type="RefSeq" id="WP_285933108.1">
    <property type="nucleotide sequence ID" value="NZ_JASTZU010000048.1"/>
</dbReference>
<dbReference type="PANTHER" id="PTHR35936:SF34">
    <property type="entry name" value="ABC TRANSPORTER EXTRACELLULAR-BINDING PROTEIN YCKB-RELATED"/>
    <property type="match status" value="1"/>
</dbReference>
<evidence type="ECO:0000256" key="7">
    <source>
        <dbReference type="SAM" id="SignalP"/>
    </source>
</evidence>
<sequence>MKQKGFLLLLFIGLIVLAACGTGEDSQEEQSTDNVSSQYWDEIKEAGEIVVGTSGTLYPTSFYNDEEKKELTGYDVEIMKEIANRLDLELSFETMGIDTMFASLKNGRVDLIINDIEVTEERKEQFSFSDPYKYSYTTMIVREEDHSGIDSLEDLEGKKAGGGATTVFSQIAEHYGAEVVTYGNATNDTYLRDVDNGRTDTVINDYYLQSLALEAFPEFNIVLHPDLRFHPTEQAIVMPEGSDTLTEKVNEVLNEMREDGTLTELSEQFFGGKDASKQPEEEVVEIEGLEL</sequence>
<keyword evidence="5" id="KW-0449">Lipoprotein</keyword>
<dbReference type="PROSITE" id="PS51257">
    <property type="entry name" value="PROKAR_LIPOPROTEIN"/>
    <property type="match status" value="1"/>
</dbReference>
<gene>
    <name evidence="9" type="ORF">QQS35_15415</name>
</gene>
<comment type="similarity">
    <text evidence="2 6">Belongs to the bacterial solute-binding protein 3 family.</text>
</comment>
<evidence type="ECO:0000256" key="5">
    <source>
        <dbReference type="ARBA" id="ARBA00023288"/>
    </source>
</evidence>
<keyword evidence="10" id="KW-1185">Reference proteome</keyword>
<evidence type="ECO:0000256" key="2">
    <source>
        <dbReference type="ARBA" id="ARBA00010333"/>
    </source>
</evidence>
<dbReference type="SMART" id="SM00062">
    <property type="entry name" value="PBPb"/>
    <property type="match status" value="1"/>
</dbReference>
<keyword evidence="4" id="KW-0564">Palmitate</keyword>
<feature type="domain" description="Solute-binding protein family 3/N-terminal" evidence="8">
    <location>
        <begin position="48"/>
        <end position="273"/>
    </location>
</feature>
<evidence type="ECO:0000256" key="1">
    <source>
        <dbReference type="ARBA" id="ARBA00004196"/>
    </source>
</evidence>
<dbReference type="PANTHER" id="PTHR35936">
    <property type="entry name" value="MEMBRANE-BOUND LYTIC MUREIN TRANSGLYCOSYLASE F"/>
    <property type="match status" value="1"/>
</dbReference>
<dbReference type="InterPro" id="IPR018313">
    <property type="entry name" value="SBP_3_CS"/>
</dbReference>
<feature type="chain" id="PRO_5047334886" evidence="7">
    <location>
        <begin position="19"/>
        <end position="291"/>
    </location>
</feature>
<dbReference type="Gene3D" id="3.40.190.10">
    <property type="entry name" value="Periplasmic binding protein-like II"/>
    <property type="match status" value="2"/>
</dbReference>
<dbReference type="PROSITE" id="PS01039">
    <property type="entry name" value="SBP_BACTERIAL_3"/>
    <property type="match status" value="1"/>
</dbReference>
<dbReference type="SUPFAM" id="SSF53850">
    <property type="entry name" value="Periplasmic binding protein-like II"/>
    <property type="match status" value="1"/>
</dbReference>
<organism evidence="9 10">
    <name type="scientific">Aquibacillus rhizosphaerae</name>
    <dbReference type="NCBI Taxonomy" id="3051431"/>
    <lineage>
        <taxon>Bacteria</taxon>
        <taxon>Bacillati</taxon>
        <taxon>Bacillota</taxon>
        <taxon>Bacilli</taxon>
        <taxon>Bacillales</taxon>
        <taxon>Bacillaceae</taxon>
        <taxon>Aquibacillus</taxon>
    </lineage>
</organism>
<evidence type="ECO:0000313" key="10">
    <source>
        <dbReference type="Proteomes" id="UP001235343"/>
    </source>
</evidence>
<accession>A0ABT7L7L6</accession>
<evidence type="ECO:0000259" key="8">
    <source>
        <dbReference type="SMART" id="SM00062"/>
    </source>
</evidence>
<proteinExistence type="inferred from homology"/>
<feature type="signal peptide" evidence="7">
    <location>
        <begin position="1"/>
        <end position="18"/>
    </location>
</feature>
<protein>
    <submittedName>
        <fullName evidence="9">Transporter substrate-binding domain-containing protein</fullName>
    </submittedName>
</protein>
<dbReference type="Pfam" id="PF00497">
    <property type="entry name" value="SBP_bac_3"/>
    <property type="match status" value="1"/>
</dbReference>
<keyword evidence="3 7" id="KW-0732">Signal</keyword>
<dbReference type="Proteomes" id="UP001235343">
    <property type="component" value="Unassembled WGS sequence"/>
</dbReference>